<protein>
    <submittedName>
        <fullName evidence="2">Uncharacterized protein</fullName>
    </submittedName>
</protein>
<feature type="compositionally biased region" description="Basic and acidic residues" evidence="1">
    <location>
        <begin position="358"/>
        <end position="399"/>
    </location>
</feature>
<accession>A9VC05</accession>
<name>A9VC05_MONBE</name>
<feature type="compositionally biased region" description="Polar residues" evidence="1">
    <location>
        <begin position="308"/>
        <end position="317"/>
    </location>
</feature>
<evidence type="ECO:0000313" key="3">
    <source>
        <dbReference type="Proteomes" id="UP000001357"/>
    </source>
</evidence>
<feature type="region of interest" description="Disordered" evidence="1">
    <location>
        <begin position="1"/>
        <end position="62"/>
    </location>
</feature>
<feature type="compositionally biased region" description="Polar residues" evidence="1">
    <location>
        <begin position="53"/>
        <end position="62"/>
    </location>
</feature>
<feature type="region of interest" description="Disordered" evidence="1">
    <location>
        <begin position="124"/>
        <end position="147"/>
    </location>
</feature>
<feature type="compositionally biased region" description="Polar residues" evidence="1">
    <location>
        <begin position="1"/>
        <end position="12"/>
    </location>
</feature>
<dbReference type="AlphaFoldDB" id="A9VC05"/>
<dbReference type="GeneID" id="5895493"/>
<proteinExistence type="predicted"/>
<feature type="region of interest" description="Disordered" evidence="1">
    <location>
        <begin position="278"/>
        <end position="399"/>
    </location>
</feature>
<dbReference type="RefSeq" id="XP_001750237.1">
    <property type="nucleotide sequence ID" value="XM_001750185.1"/>
</dbReference>
<dbReference type="EMBL" id="CH991579">
    <property type="protein sequence ID" value="EDQ84896.1"/>
    <property type="molecule type" value="Genomic_DNA"/>
</dbReference>
<feature type="compositionally biased region" description="Basic residues" evidence="1">
    <location>
        <begin position="18"/>
        <end position="31"/>
    </location>
</feature>
<feature type="compositionally biased region" description="Low complexity" evidence="1">
    <location>
        <begin position="322"/>
        <end position="356"/>
    </location>
</feature>
<evidence type="ECO:0000256" key="1">
    <source>
        <dbReference type="SAM" id="MobiDB-lite"/>
    </source>
</evidence>
<gene>
    <name evidence="2" type="ORF">MONBRDRAFT_39066</name>
</gene>
<dbReference type="InParanoid" id="A9VC05"/>
<reference evidence="2 3" key="1">
    <citation type="journal article" date="2008" name="Nature">
        <title>The genome of the choanoflagellate Monosiga brevicollis and the origin of metazoans.</title>
        <authorList>
            <consortium name="JGI Sequencing"/>
            <person name="King N."/>
            <person name="Westbrook M.J."/>
            <person name="Young S.L."/>
            <person name="Kuo A."/>
            <person name="Abedin M."/>
            <person name="Chapman J."/>
            <person name="Fairclough S."/>
            <person name="Hellsten U."/>
            <person name="Isogai Y."/>
            <person name="Letunic I."/>
            <person name="Marr M."/>
            <person name="Pincus D."/>
            <person name="Putnam N."/>
            <person name="Rokas A."/>
            <person name="Wright K.J."/>
            <person name="Zuzow R."/>
            <person name="Dirks W."/>
            <person name="Good M."/>
            <person name="Goodstein D."/>
            <person name="Lemons D."/>
            <person name="Li W."/>
            <person name="Lyons J.B."/>
            <person name="Morris A."/>
            <person name="Nichols S."/>
            <person name="Richter D.J."/>
            <person name="Salamov A."/>
            <person name="Bork P."/>
            <person name="Lim W.A."/>
            <person name="Manning G."/>
            <person name="Miller W.T."/>
            <person name="McGinnis W."/>
            <person name="Shapiro H."/>
            <person name="Tjian R."/>
            <person name="Grigoriev I.V."/>
            <person name="Rokhsar D."/>
        </authorList>
    </citation>
    <scope>NUCLEOTIDE SEQUENCE [LARGE SCALE GENOMIC DNA]</scope>
    <source>
        <strain evidence="3">MX1 / ATCC 50154</strain>
    </source>
</reference>
<organism evidence="2 3">
    <name type="scientific">Monosiga brevicollis</name>
    <name type="common">Choanoflagellate</name>
    <dbReference type="NCBI Taxonomy" id="81824"/>
    <lineage>
        <taxon>Eukaryota</taxon>
        <taxon>Choanoflagellata</taxon>
        <taxon>Craspedida</taxon>
        <taxon>Salpingoecidae</taxon>
        <taxon>Monosiga</taxon>
    </lineage>
</organism>
<sequence length="438" mass="47950">MCEATPTTTRRSGLSRLMAHRSQHRRDRQTRKVQQLVDRADHSLAKSPAPLPATSSRTSSFISDEAELPARRGAKRRRSSWFSLMRLPFAGCATCRTAEPTNPIEDLMSDWWQEQRITALLSTTMPPQEPSPKHLADRPAPPALSRSRGSFDLQLAALNLTIPMHTPDSTDTDMVAEPAVQPHSDEARLAAEPPAEMVPNATNTPVSPVSSSSVPRRRRCSSETPSLCKIVEEPCEINTAALPAASSAPPYLHSTSLNQLATARFSLHEKIQRWVSDPDLGTVRSGPGASSEVPIMPTHDDDHLSPRGPTSTTSMQQPPIMPTAASPDTTASAPPALATAPKDMPAPAASKAPGASADEEKRQRELLEQREREMLEQARQEKEAREAEEKRQQESQAKKDELTVRIFTPAIAMSLDHSICVSQTTFAISHRDVDVFAR</sequence>
<evidence type="ECO:0000313" key="2">
    <source>
        <dbReference type="EMBL" id="EDQ84896.1"/>
    </source>
</evidence>
<dbReference type="KEGG" id="mbr:MONBRDRAFT_39066"/>
<keyword evidence="3" id="KW-1185">Reference proteome</keyword>
<feature type="compositionally biased region" description="Low complexity" evidence="1">
    <location>
        <begin position="205"/>
        <end position="214"/>
    </location>
</feature>
<feature type="region of interest" description="Disordered" evidence="1">
    <location>
        <begin position="197"/>
        <end position="224"/>
    </location>
</feature>
<dbReference type="Proteomes" id="UP000001357">
    <property type="component" value="Unassembled WGS sequence"/>
</dbReference>